<dbReference type="PANTHER" id="PTHR47532">
    <property type="entry name" value="RETINAL-BINDING PROTEIN"/>
    <property type="match status" value="1"/>
</dbReference>
<proteinExistence type="predicted"/>
<sequence>MSSPGMTMDIGFSMEYTNASGDKTLILPYRRYESDQGNFCTCMAGNYKLIWDNSYSTFFKKLMDRQQYRIRDFEQMVLRYKVDCIPPVVEPVAAATDVKV</sequence>
<organism evidence="1 2">
    <name type="scientific">Vitis vinifera</name>
    <name type="common">Grape</name>
    <dbReference type="NCBI Taxonomy" id="29760"/>
    <lineage>
        <taxon>Eukaryota</taxon>
        <taxon>Viridiplantae</taxon>
        <taxon>Streptophyta</taxon>
        <taxon>Embryophyta</taxon>
        <taxon>Tracheophyta</taxon>
        <taxon>Spermatophyta</taxon>
        <taxon>Magnoliopsida</taxon>
        <taxon>eudicotyledons</taxon>
        <taxon>Gunneridae</taxon>
        <taxon>Pentapetalae</taxon>
        <taxon>rosids</taxon>
        <taxon>Vitales</taxon>
        <taxon>Vitaceae</taxon>
        <taxon>Viteae</taxon>
        <taxon>Vitis</taxon>
    </lineage>
</organism>
<name>A0A438D2W7_VITVI</name>
<gene>
    <name evidence="1" type="ORF">CK203_089334</name>
</gene>
<dbReference type="EMBL" id="QGNW01001825">
    <property type="protein sequence ID" value="RVW29784.1"/>
    <property type="molecule type" value="Genomic_DNA"/>
</dbReference>
<evidence type="ECO:0000313" key="1">
    <source>
        <dbReference type="EMBL" id="RVW29784.1"/>
    </source>
</evidence>
<comment type="caution">
    <text evidence="1">The sequence shown here is derived from an EMBL/GenBank/DDBJ whole genome shotgun (WGS) entry which is preliminary data.</text>
</comment>
<dbReference type="Proteomes" id="UP000288805">
    <property type="component" value="Unassembled WGS sequence"/>
</dbReference>
<dbReference type="AlphaFoldDB" id="A0A438D2W7"/>
<evidence type="ECO:0008006" key="3">
    <source>
        <dbReference type="Google" id="ProtNLM"/>
    </source>
</evidence>
<evidence type="ECO:0000313" key="2">
    <source>
        <dbReference type="Proteomes" id="UP000288805"/>
    </source>
</evidence>
<dbReference type="Gene3D" id="2.60.120.680">
    <property type="entry name" value="GOLD domain"/>
    <property type="match status" value="1"/>
</dbReference>
<dbReference type="PANTHER" id="PTHR47532:SF1">
    <property type="entry name" value="RETINAL-BINDING PROTEIN"/>
    <property type="match status" value="1"/>
</dbReference>
<dbReference type="SUPFAM" id="SSF101576">
    <property type="entry name" value="Supernatant protein factor (SPF), C-terminal domain"/>
    <property type="match status" value="1"/>
</dbReference>
<dbReference type="InterPro" id="IPR036598">
    <property type="entry name" value="GOLD_dom_sf"/>
</dbReference>
<accession>A0A438D2W7</accession>
<reference evidence="1 2" key="1">
    <citation type="journal article" date="2018" name="PLoS Genet.">
        <title>Population sequencing reveals clonal diversity and ancestral inbreeding in the grapevine cultivar Chardonnay.</title>
        <authorList>
            <person name="Roach M.J."/>
            <person name="Johnson D.L."/>
            <person name="Bohlmann J."/>
            <person name="van Vuuren H.J."/>
            <person name="Jones S.J."/>
            <person name="Pretorius I.S."/>
            <person name="Schmidt S.A."/>
            <person name="Borneman A.R."/>
        </authorList>
    </citation>
    <scope>NUCLEOTIDE SEQUENCE [LARGE SCALE GENOMIC DNA]</scope>
    <source>
        <strain evidence="2">cv. Chardonnay</strain>
        <tissue evidence="1">Leaf</tissue>
    </source>
</reference>
<protein>
    <recommendedName>
        <fullName evidence="3">GOLD domain-containing protein</fullName>
    </recommendedName>
</protein>